<dbReference type="InterPro" id="IPR018042">
    <property type="entry name" value="Aspartate_kinase_CS"/>
</dbReference>
<dbReference type="EMBL" id="BNEB01000006">
    <property type="protein sequence ID" value="GHI65931.1"/>
    <property type="molecule type" value="Genomic_DNA"/>
</dbReference>
<dbReference type="Proteomes" id="UP000649259">
    <property type="component" value="Unassembled WGS sequence"/>
</dbReference>
<dbReference type="NCBIfam" id="TIGR00657">
    <property type="entry name" value="asp_kinases"/>
    <property type="match status" value="1"/>
</dbReference>
<comment type="catalytic activity">
    <reaction evidence="15 16">
        <text>L-aspartate + ATP = 4-phospho-L-aspartate + ADP</text>
        <dbReference type="Rhea" id="RHEA:23776"/>
        <dbReference type="ChEBI" id="CHEBI:29991"/>
        <dbReference type="ChEBI" id="CHEBI:30616"/>
        <dbReference type="ChEBI" id="CHEBI:57535"/>
        <dbReference type="ChEBI" id="CHEBI:456216"/>
        <dbReference type="EC" id="2.7.2.4"/>
    </reaction>
</comment>
<evidence type="ECO:0000256" key="12">
    <source>
        <dbReference type="ARBA" id="ARBA00022840"/>
    </source>
</evidence>
<reference evidence="20" key="1">
    <citation type="submission" date="2023-07" db="EMBL/GenBank/DDBJ databases">
        <title>Whole genome shotgun sequence of Streptomyces cacaoi subsp. asoensis NBRC 13813.</title>
        <authorList>
            <person name="Komaki H."/>
            <person name="Tamura T."/>
        </authorList>
    </citation>
    <scope>NUCLEOTIDE SEQUENCE [LARGE SCALE GENOMIC DNA]</scope>
    <source>
        <strain evidence="20">NBRC 13813</strain>
    </source>
</reference>
<evidence type="ECO:0000256" key="6">
    <source>
        <dbReference type="ARBA" id="ARBA00013059"/>
    </source>
</evidence>
<keyword evidence="20" id="KW-1185">Reference proteome</keyword>
<comment type="pathway">
    <text evidence="4 17">Amino-acid biosynthesis; L-threonine biosynthesis; L-threonine from L-aspartate: step 1/5.</text>
</comment>
<evidence type="ECO:0000256" key="8">
    <source>
        <dbReference type="ARBA" id="ARBA00022605"/>
    </source>
</evidence>
<protein>
    <recommendedName>
        <fullName evidence="7 16">Aspartokinase</fullName>
        <ecNumber evidence="6 16">2.7.2.4</ecNumber>
    </recommendedName>
</protein>
<dbReference type="InterPro" id="IPR001341">
    <property type="entry name" value="Asp_kinase"/>
</dbReference>
<dbReference type="InterPro" id="IPR001048">
    <property type="entry name" value="Asp/Glu/Uridylate_kinase"/>
</dbReference>
<keyword evidence="14" id="KW-0457">Lysine biosynthesis</keyword>
<dbReference type="Pfam" id="PF00696">
    <property type="entry name" value="AA_kinase"/>
    <property type="match status" value="1"/>
</dbReference>
<dbReference type="InterPro" id="IPR005260">
    <property type="entry name" value="Asp_kin_monofn"/>
</dbReference>
<dbReference type="Gene3D" id="3.40.1160.10">
    <property type="entry name" value="Acetylglutamate kinase-like"/>
    <property type="match status" value="1"/>
</dbReference>
<evidence type="ECO:0000256" key="2">
    <source>
        <dbReference type="ARBA" id="ARBA00004766"/>
    </source>
</evidence>
<evidence type="ECO:0000256" key="17">
    <source>
        <dbReference type="RuleBase" id="RU004249"/>
    </source>
</evidence>
<keyword evidence="9 16" id="KW-0808">Transferase</keyword>
<evidence type="ECO:0000256" key="1">
    <source>
        <dbReference type="ARBA" id="ARBA00002843"/>
    </source>
</evidence>
<organism evidence="19 20">
    <name type="scientific">Streptomyces asoensis</name>
    <dbReference type="NCBI Taxonomy" id="249586"/>
    <lineage>
        <taxon>Bacteria</taxon>
        <taxon>Bacillati</taxon>
        <taxon>Actinomycetota</taxon>
        <taxon>Actinomycetes</taxon>
        <taxon>Kitasatosporales</taxon>
        <taxon>Streptomycetaceae</taxon>
        <taxon>Streptomyces</taxon>
    </lineage>
</organism>
<keyword evidence="11 16" id="KW-0418">Kinase</keyword>
<dbReference type="CDD" id="cd04246">
    <property type="entry name" value="AAK_AK-DapG-like"/>
    <property type="match status" value="1"/>
</dbReference>
<keyword evidence="12" id="KW-0067">ATP-binding</keyword>
<evidence type="ECO:0000256" key="13">
    <source>
        <dbReference type="ARBA" id="ARBA00022915"/>
    </source>
</evidence>
<sequence length="457" mass="47820">MREMALIVQKYGGTSVATPEKVIEAARQIRAAREDGNQVVVVVSAMGGATDELLRLASAVTARPDARELDALLCTGEAGSAALMSLALNHQGVASRSFSGPEAGIRTDHRHGRATIVEVDPRRLREALAQASVPVVAGFQGESIATAARTTLGRGGSDTTGVALAAALGADHCEIVTDVAGVYTADPRTVAGARRHTALLYEEMAELAVSGAKVLASDSVDYARTHGVDLKVRSNSAATGPQTWVGDGRRAAATGAGQPWTPAGRIRPIAGVAGRSGLVRCVLRRITSDHVLRLLGELVERETDVELRRYGNLGTEDAGDIALTLPEDSVQDMRELLADTDRGIRLDEAHWTSNLARLSVVGLGIGRRPYAPLRLLEALRTAGAARTDLHVTSNRLSVLTGRGDLAAATQTVHDAFLSELPAPLVHPAAPDRTGTPWPLPAGRGQLDAAVPALAAAE</sequence>
<evidence type="ECO:0000256" key="4">
    <source>
        <dbReference type="ARBA" id="ARBA00005139"/>
    </source>
</evidence>
<dbReference type="InterPro" id="IPR036393">
    <property type="entry name" value="AceGlu_kinase-like_sf"/>
</dbReference>
<dbReference type="SUPFAM" id="SSF53633">
    <property type="entry name" value="Carbamate kinase-like"/>
    <property type="match status" value="1"/>
</dbReference>
<comment type="similarity">
    <text evidence="5 16">Belongs to the aspartokinase family.</text>
</comment>
<evidence type="ECO:0000313" key="19">
    <source>
        <dbReference type="EMBL" id="GHI65931.1"/>
    </source>
</evidence>
<comment type="pathway">
    <text evidence="2 17">Amino-acid biosynthesis; L-lysine biosynthesis via DAP pathway; (S)-tetrahydrodipicolinate from L-aspartate: step 1/4.</text>
</comment>
<evidence type="ECO:0000256" key="15">
    <source>
        <dbReference type="ARBA" id="ARBA00047872"/>
    </source>
</evidence>
<evidence type="ECO:0000256" key="10">
    <source>
        <dbReference type="ARBA" id="ARBA00022741"/>
    </source>
</evidence>
<evidence type="ECO:0000256" key="11">
    <source>
        <dbReference type="ARBA" id="ARBA00022777"/>
    </source>
</evidence>
<comment type="caution">
    <text evidence="19">The sequence shown here is derived from an EMBL/GenBank/DDBJ whole genome shotgun (WGS) entry which is preliminary data.</text>
</comment>
<keyword evidence="8 17" id="KW-0028">Amino-acid biosynthesis</keyword>
<name>A0ABQ3SCS2_9ACTN</name>
<evidence type="ECO:0000313" key="20">
    <source>
        <dbReference type="Proteomes" id="UP000649259"/>
    </source>
</evidence>
<evidence type="ECO:0000256" key="5">
    <source>
        <dbReference type="ARBA" id="ARBA00010122"/>
    </source>
</evidence>
<proteinExistence type="inferred from homology"/>
<accession>A0ABQ3SCS2</accession>
<keyword evidence="10" id="KW-0547">Nucleotide-binding</keyword>
<evidence type="ECO:0000256" key="7">
    <source>
        <dbReference type="ARBA" id="ARBA00016273"/>
    </source>
</evidence>
<evidence type="ECO:0000256" key="9">
    <source>
        <dbReference type="ARBA" id="ARBA00022679"/>
    </source>
</evidence>
<gene>
    <name evidence="19" type="primary">lysC</name>
    <name evidence="19" type="ORF">Saso_75810</name>
</gene>
<evidence type="ECO:0000259" key="18">
    <source>
        <dbReference type="Pfam" id="PF00696"/>
    </source>
</evidence>
<feature type="domain" description="Aspartate/glutamate/uridylate kinase" evidence="18">
    <location>
        <begin position="6"/>
        <end position="233"/>
    </location>
</feature>
<dbReference type="PANTHER" id="PTHR21499:SF3">
    <property type="entry name" value="ASPARTOKINASE"/>
    <property type="match status" value="1"/>
</dbReference>
<dbReference type="Gene3D" id="3.30.70.260">
    <property type="match status" value="2"/>
</dbReference>
<keyword evidence="13" id="KW-0220">Diaminopimelate biosynthesis</keyword>
<dbReference type="PANTHER" id="PTHR21499">
    <property type="entry name" value="ASPARTATE KINASE"/>
    <property type="match status" value="1"/>
</dbReference>
<dbReference type="PROSITE" id="PS00324">
    <property type="entry name" value="ASPARTOKINASE"/>
    <property type="match status" value="1"/>
</dbReference>
<dbReference type="EC" id="2.7.2.4" evidence="6 16"/>
<evidence type="ECO:0000256" key="3">
    <source>
        <dbReference type="ARBA" id="ARBA00004986"/>
    </source>
</evidence>
<comment type="function">
    <text evidence="1">Catalyzes the phosphorylation of the beta-carboxyl group of aspartic acid with ATP to yield 4-phospho-L-aspartate, which is involved in the branched biosynthetic pathway leading to the biosynthesis of amino acids lysine, threonine, isoleucine and methionine.</text>
</comment>
<comment type="pathway">
    <text evidence="3 17">Amino-acid biosynthesis; L-methionine biosynthesis via de novo pathway; L-homoserine from L-aspartate: step 1/3.</text>
</comment>
<evidence type="ECO:0000256" key="14">
    <source>
        <dbReference type="ARBA" id="ARBA00023154"/>
    </source>
</evidence>
<evidence type="ECO:0000256" key="16">
    <source>
        <dbReference type="RuleBase" id="RU003448"/>
    </source>
</evidence>
<dbReference type="PIRSF" id="PIRSF000726">
    <property type="entry name" value="Asp_kin"/>
    <property type="match status" value="1"/>
</dbReference>